<protein>
    <submittedName>
        <fullName evidence="2">Uncharacterized protein</fullName>
    </submittedName>
</protein>
<name>A0A9P4WYY1_9PLEO</name>
<reference evidence="2" key="1">
    <citation type="submission" date="2019-04" db="EMBL/GenBank/DDBJ databases">
        <title>Sequencing of skin fungus with MAO and IRED activity.</title>
        <authorList>
            <person name="Marsaioli A.J."/>
            <person name="Bonatto J.M.C."/>
            <person name="Reis Junior O."/>
        </authorList>
    </citation>
    <scope>NUCLEOTIDE SEQUENCE</scope>
    <source>
        <strain evidence="2">28M1</strain>
    </source>
</reference>
<accession>A0A9P4WYY1</accession>
<evidence type="ECO:0000313" key="3">
    <source>
        <dbReference type="Proteomes" id="UP000758155"/>
    </source>
</evidence>
<keyword evidence="3" id="KW-1185">Reference proteome</keyword>
<evidence type="ECO:0000313" key="2">
    <source>
        <dbReference type="EMBL" id="KAF3045533.1"/>
    </source>
</evidence>
<organism evidence="2 3">
    <name type="scientific">Didymella heteroderae</name>
    <dbReference type="NCBI Taxonomy" id="1769908"/>
    <lineage>
        <taxon>Eukaryota</taxon>
        <taxon>Fungi</taxon>
        <taxon>Dikarya</taxon>
        <taxon>Ascomycota</taxon>
        <taxon>Pezizomycotina</taxon>
        <taxon>Dothideomycetes</taxon>
        <taxon>Pleosporomycetidae</taxon>
        <taxon>Pleosporales</taxon>
        <taxon>Pleosporineae</taxon>
        <taxon>Didymellaceae</taxon>
        <taxon>Didymella</taxon>
    </lineage>
</organism>
<sequence>MSEPSGNPDPPKSDSRQEYDATSSDVAKKLEARTAGAPNTDKDVFKLPDFPGDEIGAANSEPGNEEKIGLTEALRMKSKDWVKAARRRSGQILTGFGSKKDEDKKDQNKDDGSKDDSSNKT</sequence>
<feature type="region of interest" description="Disordered" evidence="1">
    <location>
        <begin position="1"/>
        <end position="121"/>
    </location>
</feature>
<gene>
    <name evidence="2" type="ORF">E8E12_009337</name>
</gene>
<proteinExistence type="predicted"/>
<evidence type="ECO:0000256" key="1">
    <source>
        <dbReference type="SAM" id="MobiDB-lite"/>
    </source>
</evidence>
<dbReference type="EMBL" id="SWKV01000006">
    <property type="protein sequence ID" value="KAF3045533.1"/>
    <property type="molecule type" value="Genomic_DNA"/>
</dbReference>
<dbReference type="OrthoDB" id="3791678at2759"/>
<dbReference type="AlphaFoldDB" id="A0A9P4WYY1"/>
<comment type="caution">
    <text evidence="2">The sequence shown here is derived from an EMBL/GenBank/DDBJ whole genome shotgun (WGS) entry which is preliminary data.</text>
</comment>
<dbReference type="Proteomes" id="UP000758155">
    <property type="component" value="Unassembled WGS sequence"/>
</dbReference>
<feature type="compositionally biased region" description="Basic and acidic residues" evidence="1">
    <location>
        <begin position="64"/>
        <end position="83"/>
    </location>
</feature>
<feature type="compositionally biased region" description="Basic and acidic residues" evidence="1">
    <location>
        <begin position="98"/>
        <end position="121"/>
    </location>
</feature>